<dbReference type="RefSeq" id="WP_328662723.1">
    <property type="nucleotide sequence ID" value="NZ_CP108014.1"/>
</dbReference>
<sequence length="68" mass="7509">MSTTLEAKILAALKPGGMLTIATIARNVQIAEGEAKRAALELQRRDFAFENLRNEWQITPAGRRAATR</sequence>
<protein>
    <submittedName>
        <fullName evidence="1">Uncharacterized protein</fullName>
    </submittedName>
</protein>
<dbReference type="Proteomes" id="UP001621418">
    <property type="component" value="Chromosome"/>
</dbReference>
<evidence type="ECO:0000313" key="2">
    <source>
        <dbReference type="Proteomes" id="UP001621418"/>
    </source>
</evidence>
<dbReference type="GeneID" id="91376754"/>
<dbReference type="EMBL" id="CP109527">
    <property type="protein sequence ID" value="WTY33924.1"/>
    <property type="molecule type" value="Genomic_DNA"/>
</dbReference>
<proteinExistence type="predicted"/>
<name>A0ABZ1N1U3_9NOCA</name>
<evidence type="ECO:0000313" key="1">
    <source>
        <dbReference type="EMBL" id="WTY33924.1"/>
    </source>
</evidence>
<reference evidence="1 2" key="1">
    <citation type="submission" date="2022-10" db="EMBL/GenBank/DDBJ databases">
        <title>The complete genomes of actinobacterial strains from the NBC collection.</title>
        <authorList>
            <person name="Joergensen T.S."/>
            <person name="Alvarez Arevalo M."/>
            <person name="Sterndorff E.B."/>
            <person name="Faurdal D."/>
            <person name="Vuksanovic O."/>
            <person name="Mourched A.-S."/>
            <person name="Charusanti P."/>
            <person name="Shaw S."/>
            <person name="Blin K."/>
            <person name="Weber T."/>
        </authorList>
    </citation>
    <scope>NUCLEOTIDE SEQUENCE [LARGE SCALE GENOMIC DNA]</scope>
    <source>
        <strain evidence="1 2">NBC_01413</strain>
    </source>
</reference>
<gene>
    <name evidence="1" type="ORF">OG308_21590</name>
</gene>
<accession>A0ABZ1N1U3</accession>
<organism evidence="1 2">
    <name type="scientific">Nocardia salmonicida</name>
    <dbReference type="NCBI Taxonomy" id="53431"/>
    <lineage>
        <taxon>Bacteria</taxon>
        <taxon>Bacillati</taxon>
        <taxon>Actinomycetota</taxon>
        <taxon>Actinomycetes</taxon>
        <taxon>Mycobacteriales</taxon>
        <taxon>Nocardiaceae</taxon>
        <taxon>Nocardia</taxon>
    </lineage>
</organism>
<keyword evidence="2" id="KW-1185">Reference proteome</keyword>